<name>A0A5J9VRW8_9POAL</name>
<protein>
    <recommendedName>
        <fullName evidence="2">F-box/LRR-repeat protein 15/At3g58940/PEG3-like LRR domain-containing protein</fullName>
    </recommendedName>
</protein>
<keyword evidence="4" id="KW-1185">Reference proteome</keyword>
<dbReference type="Gramene" id="TVU37860">
    <property type="protein sequence ID" value="TVU37860"/>
    <property type="gene ID" value="EJB05_11201"/>
</dbReference>
<dbReference type="SUPFAM" id="SSF81383">
    <property type="entry name" value="F-box domain"/>
    <property type="match status" value="1"/>
</dbReference>
<dbReference type="AlphaFoldDB" id="A0A5J9VRW8"/>
<sequence>MESRPRRRLASRPPRGALQRRDHGADEGDGVDRISILHDDLLLLVLTRLRCARTAARTSVLSRRWRRGLWRLLPELYFGKIVASALEAALAQVALPKLSVVHIGQNFCDGRLRFSAAGVASLLRNVARLNPVELKVIVELEVKDRDIPVELPCFVRATSIYLDVPRLNLTLPTQGGEFPTLERLFIEEYTINIGALISRCPHLRVLELKRCQNGGPIIVHSTTIEEIIVTDGGAEIRGIDIVAPALKKFRLSADIHKDFTMSLLAPMLENLSWNCMYYSRLGIMIDEIWLLLCLELKKESSGLVLRLEIEIPEYFSSYKQKLQEIFQFPKVSVLDLNLETCGHVYGAMVLNLLSSCNGIRRLKIATNQHERRGEACPPNCPCDQSQNWKSQNSLMDLEEVEIENFKGSAHEVDFMKLLFSCSPLTKVVLKLESNASTRSKRFKEIYDYFKANPSVEYHIYRKCGKEVMHV</sequence>
<proteinExistence type="predicted"/>
<organism evidence="3 4">
    <name type="scientific">Eragrostis curvula</name>
    <name type="common">weeping love grass</name>
    <dbReference type="NCBI Taxonomy" id="38414"/>
    <lineage>
        <taxon>Eukaryota</taxon>
        <taxon>Viridiplantae</taxon>
        <taxon>Streptophyta</taxon>
        <taxon>Embryophyta</taxon>
        <taxon>Tracheophyta</taxon>
        <taxon>Spermatophyta</taxon>
        <taxon>Magnoliopsida</taxon>
        <taxon>Liliopsida</taxon>
        <taxon>Poales</taxon>
        <taxon>Poaceae</taxon>
        <taxon>PACMAD clade</taxon>
        <taxon>Chloridoideae</taxon>
        <taxon>Eragrostideae</taxon>
        <taxon>Eragrostidinae</taxon>
        <taxon>Eragrostis</taxon>
    </lineage>
</organism>
<dbReference type="InterPro" id="IPR036047">
    <property type="entry name" value="F-box-like_dom_sf"/>
</dbReference>
<evidence type="ECO:0000256" key="1">
    <source>
        <dbReference type="SAM" id="MobiDB-lite"/>
    </source>
</evidence>
<evidence type="ECO:0000259" key="2">
    <source>
        <dbReference type="Pfam" id="PF24758"/>
    </source>
</evidence>
<dbReference type="SUPFAM" id="SSF52047">
    <property type="entry name" value="RNI-like"/>
    <property type="match status" value="1"/>
</dbReference>
<dbReference type="PANTHER" id="PTHR34709:SF44">
    <property type="entry name" value="FBD DOMAIN-CONTAINING PROTEIN"/>
    <property type="match status" value="1"/>
</dbReference>
<feature type="compositionally biased region" description="Basic residues" evidence="1">
    <location>
        <begin position="1"/>
        <end position="10"/>
    </location>
</feature>
<evidence type="ECO:0000313" key="3">
    <source>
        <dbReference type="EMBL" id="TVU37860.1"/>
    </source>
</evidence>
<comment type="caution">
    <text evidence="3">The sequence shown here is derived from an EMBL/GenBank/DDBJ whole genome shotgun (WGS) entry which is preliminary data.</text>
</comment>
<dbReference type="PANTHER" id="PTHR34709">
    <property type="entry name" value="OS10G0396666 PROTEIN"/>
    <property type="match status" value="1"/>
</dbReference>
<feature type="non-terminal residue" evidence="3">
    <location>
        <position position="1"/>
    </location>
</feature>
<dbReference type="Pfam" id="PF24758">
    <property type="entry name" value="LRR_At5g56370"/>
    <property type="match status" value="1"/>
</dbReference>
<evidence type="ECO:0000313" key="4">
    <source>
        <dbReference type="Proteomes" id="UP000324897"/>
    </source>
</evidence>
<reference evidence="3 4" key="1">
    <citation type="journal article" date="2019" name="Sci. Rep.">
        <title>A high-quality genome of Eragrostis curvula grass provides insights into Poaceae evolution and supports new strategies to enhance forage quality.</title>
        <authorList>
            <person name="Carballo J."/>
            <person name="Santos B.A.C.M."/>
            <person name="Zappacosta D."/>
            <person name="Garbus I."/>
            <person name="Selva J.P."/>
            <person name="Gallo C.A."/>
            <person name="Diaz A."/>
            <person name="Albertini E."/>
            <person name="Caccamo M."/>
            <person name="Echenique V."/>
        </authorList>
    </citation>
    <scope>NUCLEOTIDE SEQUENCE [LARGE SCALE GENOMIC DNA]</scope>
    <source>
        <strain evidence="4">cv. Victoria</strain>
        <tissue evidence="3">Leaf</tissue>
    </source>
</reference>
<accession>A0A5J9VRW8</accession>
<gene>
    <name evidence="3" type="ORF">EJB05_11201</name>
</gene>
<dbReference type="InterPro" id="IPR055411">
    <property type="entry name" value="LRR_FXL15/At3g58940/PEG3-like"/>
</dbReference>
<feature type="domain" description="F-box/LRR-repeat protein 15/At3g58940/PEG3-like LRR" evidence="2">
    <location>
        <begin position="120"/>
        <end position="255"/>
    </location>
</feature>
<dbReference type="Proteomes" id="UP000324897">
    <property type="component" value="Chromosome 4"/>
</dbReference>
<dbReference type="EMBL" id="RWGY01000007">
    <property type="protein sequence ID" value="TVU37860.1"/>
    <property type="molecule type" value="Genomic_DNA"/>
</dbReference>
<dbReference type="OrthoDB" id="671901at2759"/>
<dbReference type="InterPro" id="IPR055312">
    <property type="entry name" value="FBL15-like"/>
</dbReference>
<feature type="region of interest" description="Disordered" evidence="1">
    <location>
        <begin position="1"/>
        <end position="27"/>
    </location>
</feature>